<keyword evidence="6" id="KW-0238">DNA-binding</keyword>
<evidence type="ECO:0000313" key="12">
    <source>
        <dbReference type="Proteomes" id="UP000230233"/>
    </source>
</evidence>
<keyword evidence="1" id="KW-0547">Nucleotide-binding</keyword>
<evidence type="ECO:0000256" key="2">
    <source>
        <dbReference type="ARBA" id="ARBA00022763"/>
    </source>
</evidence>
<feature type="domain" description="DNA helicase Pif1-like 2B" evidence="10">
    <location>
        <begin position="619"/>
        <end position="648"/>
    </location>
</feature>
<dbReference type="Proteomes" id="UP000230233">
    <property type="component" value="Chromosome IV"/>
</dbReference>
<dbReference type="SUPFAM" id="SSF52540">
    <property type="entry name" value="P-loop containing nucleoside triphosphate hydrolases"/>
    <property type="match status" value="2"/>
</dbReference>
<keyword evidence="8" id="KW-0413">Isomerase</keyword>
<accession>A0A2G5UE89</accession>
<dbReference type="InterPro" id="IPR049163">
    <property type="entry name" value="Pif1-like_2B_dom"/>
</dbReference>
<reference evidence="12" key="1">
    <citation type="submission" date="2017-10" db="EMBL/GenBank/DDBJ databases">
        <title>Rapid genome shrinkage in a self-fertile nematode reveals novel sperm competition proteins.</title>
        <authorList>
            <person name="Yin D."/>
            <person name="Schwarz E.M."/>
            <person name="Thomas C.G."/>
            <person name="Felde R.L."/>
            <person name="Korf I.F."/>
            <person name="Cutter A.D."/>
            <person name="Schartner C.M."/>
            <person name="Ralston E.J."/>
            <person name="Meyer B.J."/>
            <person name="Haag E.S."/>
        </authorList>
    </citation>
    <scope>NUCLEOTIDE SEQUENCE [LARGE SCALE GENOMIC DNA]</scope>
    <source>
        <strain evidence="12">JU1422</strain>
    </source>
</reference>
<evidence type="ECO:0000256" key="9">
    <source>
        <dbReference type="SAM" id="Coils"/>
    </source>
</evidence>
<feature type="coiled-coil region" evidence="9">
    <location>
        <begin position="290"/>
        <end position="324"/>
    </location>
</feature>
<evidence type="ECO:0000256" key="6">
    <source>
        <dbReference type="ARBA" id="ARBA00023125"/>
    </source>
</evidence>
<keyword evidence="5" id="KW-0067">ATP-binding</keyword>
<sequence>MKKKRLLIAPAVFKLKKLKSESAEEYSVRKLGLRKYHYKRDGEDDALFETMESLLPRIHSEFIKSDTTLTVNNLSLSEVDDLTMVPINDDEEAAVKKLADKIKKKTTMIRLCDHQCPLSNGKVFLAAENHIMKMKSFTDAYTFAQHLVSSNSENMENTDMHFSKFLTMYHGCYSGIRSIETKYKSCLNISTELIKIISIPSKVIRKKKASVPRVYWPTVSEGDIIAMEDFYRRLVMMFMSWRNESTILSEDETYEMKWFNFYSNLKENHAPAFHDIQKFISGLKFNAKRYADIAEEKSKRQQLLEELEVNVDITEEDILKMSVRKVNNQNHLEDKRKLNEIQKAAFDKWMNHLSLAKINKNQKPLLMFISGVAGTGKSHLIKCLADGVTISYLSKRLMEITGKKVPFGGINVCVFGDLLQLAPVNAQQVFQPMSSRTVQEVFSGIGGNYTIWDQFEYIELSENMRQKEDLEFSDVMCRMRTQNLTENDHKLLKERLIPGDGSLRTAATYYIELLKTDPLVMALLPTNDEVNEFNTIVLDEMKLQTVIVEAVETDLKSFETVRRQSEVIRRPYQQKKYAYDQEGDLVSNKKHIQQHDDTITKKYGCTSGSETRNHGGLPKTLCIAVGARVMLIRNIDVHSGLVNGARGILKSIQRDADGVPNGLSILFDGTANERLITKQTVVYDGPRKTNISRTQFPVSISFAASVHKAQGLTLNNVLISMKRMFATGQAYVAFSRCKNIKGIHLLDYDPSKVICSRESVLEYNRLRERIGMELYEVPTVHKKKRKSEVERVAEFKKTPQSVGSILVVPAQKGAYPKTYTIPTEECPTNNEMFLELKNTGNDCWLIAVVNMLNSIRNFKNHLQAEEFLEPCFIEILEILHRNIDNVRKVRSLMSPSFHDGHQDVADAVNELLAWDDTVQWQTLLTVTRQKYRNCLCRSQLIASQSYSFLEHAQHITGHINTEGFMEKILSSYDSRGTCSGCNIEMVDVHEYTVPTSSECFIILAPANFGNIYDLFDDGIVVEMGGFKWKLKSTIEYVNTKLRESKEESLQSLAEAAKYGHWICHVRISNQWYTIDDHKVTVKGKIDTRNLKSFMFEKARPTDSANQITPPEEKRRK</sequence>
<keyword evidence="4" id="KW-0347">Helicase</keyword>
<protein>
    <recommendedName>
        <fullName evidence="10">DNA helicase Pif1-like 2B domain-containing protein</fullName>
    </recommendedName>
</protein>
<evidence type="ECO:0000256" key="1">
    <source>
        <dbReference type="ARBA" id="ARBA00022741"/>
    </source>
</evidence>
<dbReference type="PANTHER" id="PTHR47642:SF5">
    <property type="entry name" value="ATP-DEPENDENT DNA HELICASE"/>
    <property type="match status" value="1"/>
</dbReference>
<evidence type="ECO:0000256" key="5">
    <source>
        <dbReference type="ARBA" id="ARBA00022840"/>
    </source>
</evidence>
<keyword evidence="2" id="KW-0227">DNA damage</keyword>
<keyword evidence="9" id="KW-0175">Coiled coil</keyword>
<proteinExistence type="predicted"/>
<dbReference type="EMBL" id="PDUG01000004">
    <property type="protein sequence ID" value="PIC37763.1"/>
    <property type="molecule type" value="Genomic_DNA"/>
</dbReference>
<gene>
    <name evidence="11" type="primary">Cnig_chr_IV.g16285</name>
    <name evidence="11" type="ORF">B9Z55_016285</name>
</gene>
<keyword evidence="7" id="KW-0234">DNA repair</keyword>
<evidence type="ECO:0000256" key="4">
    <source>
        <dbReference type="ARBA" id="ARBA00022806"/>
    </source>
</evidence>
<keyword evidence="3" id="KW-0378">Hydrolase</keyword>
<dbReference type="AlphaFoldDB" id="A0A2G5UE89"/>
<dbReference type="Pfam" id="PF21530">
    <property type="entry name" value="Pif1_2B_dom"/>
    <property type="match status" value="1"/>
</dbReference>
<evidence type="ECO:0000256" key="8">
    <source>
        <dbReference type="ARBA" id="ARBA00023235"/>
    </source>
</evidence>
<keyword evidence="12" id="KW-1185">Reference proteome</keyword>
<dbReference type="OrthoDB" id="5876386at2759"/>
<dbReference type="STRING" id="1611254.A0A2G5UE89"/>
<evidence type="ECO:0000313" key="11">
    <source>
        <dbReference type="EMBL" id="PIC37763.1"/>
    </source>
</evidence>
<dbReference type="InterPro" id="IPR051055">
    <property type="entry name" value="PIF1_helicase"/>
</dbReference>
<name>A0A2G5UE89_9PELO</name>
<evidence type="ECO:0000259" key="10">
    <source>
        <dbReference type="Pfam" id="PF21530"/>
    </source>
</evidence>
<dbReference type="CDD" id="cd18809">
    <property type="entry name" value="SF1_C_RecD"/>
    <property type="match status" value="1"/>
</dbReference>
<organism evidence="11 12">
    <name type="scientific">Caenorhabditis nigoni</name>
    <dbReference type="NCBI Taxonomy" id="1611254"/>
    <lineage>
        <taxon>Eukaryota</taxon>
        <taxon>Metazoa</taxon>
        <taxon>Ecdysozoa</taxon>
        <taxon>Nematoda</taxon>
        <taxon>Chromadorea</taxon>
        <taxon>Rhabditida</taxon>
        <taxon>Rhabditina</taxon>
        <taxon>Rhabditomorpha</taxon>
        <taxon>Rhabditoidea</taxon>
        <taxon>Rhabditidae</taxon>
        <taxon>Peloderinae</taxon>
        <taxon>Caenorhabditis</taxon>
    </lineage>
</organism>
<evidence type="ECO:0000256" key="3">
    <source>
        <dbReference type="ARBA" id="ARBA00022801"/>
    </source>
</evidence>
<dbReference type="InterPro" id="IPR027417">
    <property type="entry name" value="P-loop_NTPase"/>
</dbReference>
<evidence type="ECO:0000256" key="7">
    <source>
        <dbReference type="ARBA" id="ARBA00023204"/>
    </source>
</evidence>
<comment type="caution">
    <text evidence="11">The sequence shown here is derived from an EMBL/GenBank/DDBJ whole genome shotgun (WGS) entry which is preliminary data.</text>
</comment>
<dbReference type="PANTHER" id="PTHR47642">
    <property type="entry name" value="ATP-DEPENDENT DNA HELICASE"/>
    <property type="match status" value="1"/>
</dbReference>
<dbReference type="Gene3D" id="3.40.50.300">
    <property type="entry name" value="P-loop containing nucleotide triphosphate hydrolases"/>
    <property type="match status" value="1"/>
</dbReference>
<dbReference type="SUPFAM" id="SSF54001">
    <property type="entry name" value="Cysteine proteinases"/>
    <property type="match status" value="1"/>
</dbReference>
<dbReference type="InterPro" id="IPR038765">
    <property type="entry name" value="Papain-like_cys_pep_sf"/>
</dbReference>